<accession>A0ACA9SET2</accession>
<name>A0ACA9SET2_9GLOM</name>
<organism evidence="1 2">
    <name type="scientific">Racocetra persica</name>
    <dbReference type="NCBI Taxonomy" id="160502"/>
    <lineage>
        <taxon>Eukaryota</taxon>
        <taxon>Fungi</taxon>
        <taxon>Fungi incertae sedis</taxon>
        <taxon>Mucoromycota</taxon>
        <taxon>Glomeromycotina</taxon>
        <taxon>Glomeromycetes</taxon>
        <taxon>Diversisporales</taxon>
        <taxon>Gigasporaceae</taxon>
        <taxon>Racocetra</taxon>
    </lineage>
</organism>
<evidence type="ECO:0000313" key="1">
    <source>
        <dbReference type="EMBL" id="CAG8836247.1"/>
    </source>
</evidence>
<sequence length="48" mass="5364">VGHHYQDEPVVVIEAPLAKVMKMDAMMKGLLKTLTNDDKCLNNIPEVN</sequence>
<protein>
    <submittedName>
        <fullName evidence="1">36440_t:CDS:1</fullName>
    </submittedName>
</protein>
<dbReference type="Proteomes" id="UP000789920">
    <property type="component" value="Unassembled WGS sequence"/>
</dbReference>
<comment type="caution">
    <text evidence="1">The sequence shown here is derived from an EMBL/GenBank/DDBJ whole genome shotgun (WGS) entry which is preliminary data.</text>
</comment>
<reference evidence="1" key="1">
    <citation type="submission" date="2021-06" db="EMBL/GenBank/DDBJ databases">
        <authorList>
            <person name="Kallberg Y."/>
            <person name="Tangrot J."/>
            <person name="Rosling A."/>
        </authorList>
    </citation>
    <scope>NUCLEOTIDE SEQUENCE</scope>
    <source>
        <strain evidence="1">MA461A</strain>
    </source>
</reference>
<proteinExistence type="predicted"/>
<evidence type="ECO:0000313" key="2">
    <source>
        <dbReference type="Proteomes" id="UP000789920"/>
    </source>
</evidence>
<feature type="non-terminal residue" evidence="1">
    <location>
        <position position="1"/>
    </location>
</feature>
<dbReference type="EMBL" id="CAJVQC010114146">
    <property type="protein sequence ID" value="CAG8836247.1"/>
    <property type="molecule type" value="Genomic_DNA"/>
</dbReference>
<feature type="non-terminal residue" evidence="1">
    <location>
        <position position="48"/>
    </location>
</feature>
<keyword evidence="2" id="KW-1185">Reference proteome</keyword>
<gene>
    <name evidence="1" type="ORF">RPERSI_LOCUS29861</name>
</gene>